<evidence type="ECO:0000313" key="8">
    <source>
        <dbReference type="Proteomes" id="UP000838686"/>
    </source>
</evidence>
<keyword evidence="2" id="KW-1003">Cell membrane</keyword>
<feature type="transmembrane region" description="Helical" evidence="6">
    <location>
        <begin position="222"/>
        <end position="243"/>
    </location>
</feature>
<dbReference type="PANTHER" id="PTHR30250">
    <property type="entry name" value="PST FAMILY PREDICTED COLANIC ACID TRANSPORTER"/>
    <property type="match status" value="1"/>
</dbReference>
<feature type="transmembrane region" description="Helical" evidence="6">
    <location>
        <begin position="330"/>
        <end position="350"/>
    </location>
</feature>
<feature type="transmembrane region" description="Helical" evidence="6">
    <location>
        <begin position="49"/>
        <end position="69"/>
    </location>
</feature>
<dbReference type="InterPro" id="IPR002797">
    <property type="entry name" value="Polysacc_synth"/>
</dbReference>
<evidence type="ECO:0008006" key="9">
    <source>
        <dbReference type="Google" id="ProtNLM"/>
    </source>
</evidence>
<feature type="transmembrane region" description="Helical" evidence="6">
    <location>
        <begin position="157"/>
        <end position="174"/>
    </location>
</feature>
<evidence type="ECO:0000256" key="2">
    <source>
        <dbReference type="ARBA" id="ARBA00022475"/>
    </source>
</evidence>
<feature type="transmembrane region" description="Helical" evidence="6">
    <location>
        <begin position="391"/>
        <end position="409"/>
    </location>
</feature>
<accession>A0ABN8GNM5</accession>
<sequence length="430" mass="47146">MAEIAAARPRASKTAKDLAVTVVTKGVTLFGAFIISAMLARMLGAEGRGIVTVIFMVPTLMATITDLGIRQATAFYIGQKVYPINDIMKTTYLLWVLSSLLSVIFIAVYFGIFYYGKYSSTLLLIALLSVPFTLFARYSNGVLQGCDQLGKINKLDLWNIALNFASVVILVWLLQLGVLGATIVNLLIAAMLAVQSCLIVMRLAPFRIGHVNGLPLKFLKKGISYAIALFILQLNYRINILMLEQLSDLRSIGNFAVGVILAELIWQLPAAAGMVLFAKSANSRTQEEAINRAAKLLRMMLPVALVSCLVIAVFAPIIVGVLYGEQFTDAANVIRLLMPGIFIMFFYKVLNADLAGRGKPLFALAVYIIPLILNIVLNLILIPLYNINGTAIASSISYIIGGILFLIVYSRQTKVSIRDLLIMKRSDLRR</sequence>
<feature type="transmembrane region" description="Helical" evidence="6">
    <location>
        <begin position="90"/>
        <end position="112"/>
    </location>
</feature>
<name>A0ABN8GNM5_9BACL</name>
<dbReference type="Pfam" id="PF01943">
    <property type="entry name" value="Polysacc_synt"/>
    <property type="match status" value="1"/>
</dbReference>
<evidence type="ECO:0000256" key="6">
    <source>
        <dbReference type="SAM" id="Phobius"/>
    </source>
</evidence>
<evidence type="ECO:0000313" key="7">
    <source>
        <dbReference type="EMBL" id="CAH1210992.1"/>
    </source>
</evidence>
<proteinExistence type="predicted"/>
<dbReference type="EMBL" id="CAKMMF010000018">
    <property type="protein sequence ID" value="CAH1210992.1"/>
    <property type="molecule type" value="Genomic_DNA"/>
</dbReference>
<feature type="transmembrane region" description="Helical" evidence="6">
    <location>
        <begin position="18"/>
        <end position="43"/>
    </location>
</feature>
<keyword evidence="3 6" id="KW-0812">Transmembrane</keyword>
<dbReference type="PANTHER" id="PTHR30250:SF11">
    <property type="entry name" value="O-ANTIGEN TRANSPORTER-RELATED"/>
    <property type="match status" value="1"/>
</dbReference>
<feature type="transmembrane region" description="Helical" evidence="6">
    <location>
        <begin position="180"/>
        <end position="201"/>
    </location>
</feature>
<keyword evidence="4 6" id="KW-1133">Transmembrane helix</keyword>
<evidence type="ECO:0000256" key="1">
    <source>
        <dbReference type="ARBA" id="ARBA00004651"/>
    </source>
</evidence>
<evidence type="ECO:0000256" key="3">
    <source>
        <dbReference type="ARBA" id="ARBA00022692"/>
    </source>
</evidence>
<reference evidence="7" key="1">
    <citation type="submission" date="2022-01" db="EMBL/GenBank/DDBJ databases">
        <authorList>
            <person name="Criscuolo A."/>
        </authorList>
    </citation>
    <scope>NUCLEOTIDE SEQUENCE</scope>
    <source>
        <strain evidence="7">CIP111893</strain>
    </source>
</reference>
<protein>
    <recommendedName>
        <fullName evidence="9">Polysaccharide biosynthesis protein C-terminal domain-containing protein</fullName>
    </recommendedName>
</protein>
<gene>
    <name evidence="7" type="ORF">PAECIP111893_03346</name>
</gene>
<feature type="transmembrane region" description="Helical" evidence="6">
    <location>
        <begin position="118"/>
        <end position="136"/>
    </location>
</feature>
<keyword evidence="8" id="KW-1185">Reference proteome</keyword>
<feature type="transmembrane region" description="Helical" evidence="6">
    <location>
        <begin position="362"/>
        <end position="385"/>
    </location>
</feature>
<feature type="transmembrane region" description="Helical" evidence="6">
    <location>
        <begin position="299"/>
        <end position="324"/>
    </location>
</feature>
<dbReference type="RefSeq" id="WP_236343671.1">
    <property type="nucleotide sequence ID" value="NZ_CAKMMF010000018.1"/>
</dbReference>
<evidence type="ECO:0000256" key="4">
    <source>
        <dbReference type="ARBA" id="ARBA00022989"/>
    </source>
</evidence>
<keyword evidence="5 6" id="KW-0472">Membrane</keyword>
<dbReference type="Proteomes" id="UP000838686">
    <property type="component" value="Unassembled WGS sequence"/>
</dbReference>
<feature type="transmembrane region" description="Helical" evidence="6">
    <location>
        <begin position="255"/>
        <end position="278"/>
    </location>
</feature>
<organism evidence="7 8">
    <name type="scientific">Paenibacillus plantiphilus</name>
    <dbReference type="NCBI Taxonomy" id="2905650"/>
    <lineage>
        <taxon>Bacteria</taxon>
        <taxon>Bacillati</taxon>
        <taxon>Bacillota</taxon>
        <taxon>Bacilli</taxon>
        <taxon>Bacillales</taxon>
        <taxon>Paenibacillaceae</taxon>
        <taxon>Paenibacillus</taxon>
    </lineage>
</organism>
<dbReference type="InterPro" id="IPR050833">
    <property type="entry name" value="Poly_Biosynth_Transport"/>
</dbReference>
<comment type="subcellular location">
    <subcellularLocation>
        <location evidence="1">Cell membrane</location>
        <topology evidence="1">Multi-pass membrane protein</topology>
    </subcellularLocation>
</comment>
<evidence type="ECO:0000256" key="5">
    <source>
        <dbReference type="ARBA" id="ARBA00023136"/>
    </source>
</evidence>
<comment type="caution">
    <text evidence="7">The sequence shown here is derived from an EMBL/GenBank/DDBJ whole genome shotgun (WGS) entry which is preliminary data.</text>
</comment>